<feature type="compositionally biased region" description="Basic and acidic residues" evidence="2">
    <location>
        <begin position="66"/>
        <end position="78"/>
    </location>
</feature>
<comment type="caution">
    <text evidence="3">The sequence shown here is derived from an EMBL/GenBank/DDBJ whole genome shotgun (WGS) entry which is preliminary data.</text>
</comment>
<gene>
    <name evidence="3" type="ORF">P171DRAFT_468497</name>
</gene>
<dbReference type="Proteomes" id="UP000799764">
    <property type="component" value="Unassembled WGS sequence"/>
</dbReference>
<evidence type="ECO:0000313" key="4">
    <source>
        <dbReference type="Proteomes" id="UP000799764"/>
    </source>
</evidence>
<reference evidence="3" key="1">
    <citation type="journal article" date="2020" name="Stud. Mycol.">
        <title>101 Dothideomycetes genomes: a test case for predicting lifestyles and emergence of pathogens.</title>
        <authorList>
            <person name="Haridas S."/>
            <person name="Albert R."/>
            <person name="Binder M."/>
            <person name="Bloem J."/>
            <person name="Labutti K."/>
            <person name="Salamov A."/>
            <person name="Andreopoulos B."/>
            <person name="Baker S."/>
            <person name="Barry K."/>
            <person name="Bills G."/>
            <person name="Bluhm B."/>
            <person name="Cannon C."/>
            <person name="Castanera R."/>
            <person name="Culley D."/>
            <person name="Daum C."/>
            <person name="Ezra D."/>
            <person name="Gonzalez J."/>
            <person name="Henrissat B."/>
            <person name="Kuo A."/>
            <person name="Liang C."/>
            <person name="Lipzen A."/>
            <person name="Lutzoni F."/>
            <person name="Magnuson J."/>
            <person name="Mondo S."/>
            <person name="Nolan M."/>
            <person name="Ohm R."/>
            <person name="Pangilinan J."/>
            <person name="Park H.-J."/>
            <person name="Ramirez L."/>
            <person name="Alfaro M."/>
            <person name="Sun H."/>
            <person name="Tritt A."/>
            <person name="Yoshinaga Y."/>
            <person name="Zwiers L.-H."/>
            <person name="Turgeon B."/>
            <person name="Goodwin S."/>
            <person name="Spatafora J."/>
            <person name="Crous P."/>
            <person name="Grigoriev I."/>
        </authorList>
    </citation>
    <scope>NUCLEOTIDE SEQUENCE</scope>
    <source>
        <strain evidence="3">CBS 690.94</strain>
    </source>
</reference>
<dbReference type="EMBL" id="MU001492">
    <property type="protein sequence ID" value="KAF2452147.1"/>
    <property type="molecule type" value="Genomic_DNA"/>
</dbReference>
<evidence type="ECO:0000313" key="3">
    <source>
        <dbReference type="EMBL" id="KAF2452147.1"/>
    </source>
</evidence>
<sequence length="139" mass="16127">MSLDSSDQINQSLDDARRNCAANTSRFDAHQGFERRLQIMRSLDAYSHHSKLVREIIITGHRLERRKSSLHAEKEQAPRHTPMRRALRQQIRDLRQEMAMMKDELTQHREKAAEARNTLEALGLSDRDIGMVLRAGANR</sequence>
<dbReference type="OrthoDB" id="10416482at2759"/>
<evidence type="ECO:0000256" key="1">
    <source>
        <dbReference type="SAM" id="Coils"/>
    </source>
</evidence>
<proteinExistence type="predicted"/>
<accession>A0A9P4PXP3</accession>
<feature type="region of interest" description="Disordered" evidence="2">
    <location>
        <begin position="64"/>
        <end position="83"/>
    </location>
</feature>
<organism evidence="3 4">
    <name type="scientific">Karstenula rhodostoma CBS 690.94</name>
    <dbReference type="NCBI Taxonomy" id="1392251"/>
    <lineage>
        <taxon>Eukaryota</taxon>
        <taxon>Fungi</taxon>
        <taxon>Dikarya</taxon>
        <taxon>Ascomycota</taxon>
        <taxon>Pezizomycotina</taxon>
        <taxon>Dothideomycetes</taxon>
        <taxon>Pleosporomycetidae</taxon>
        <taxon>Pleosporales</taxon>
        <taxon>Massarineae</taxon>
        <taxon>Didymosphaeriaceae</taxon>
        <taxon>Karstenula</taxon>
    </lineage>
</organism>
<protein>
    <submittedName>
        <fullName evidence="3">Uncharacterized protein</fullName>
    </submittedName>
</protein>
<keyword evidence="1" id="KW-0175">Coiled coil</keyword>
<name>A0A9P4PXP3_9PLEO</name>
<keyword evidence="4" id="KW-1185">Reference proteome</keyword>
<feature type="coiled-coil region" evidence="1">
    <location>
        <begin position="84"/>
        <end position="122"/>
    </location>
</feature>
<dbReference type="AlphaFoldDB" id="A0A9P4PXP3"/>
<evidence type="ECO:0000256" key="2">
    <source>
        <dbReference type="SAM" id="MobiDB-lite"/>
    </source>
</evidence>